<dbReference type="GO" id="GO:1904263">
    <property type="term" value="P:positive regulation of TORC1 signaling"/>
    <property type="evidence" value="ECO:0007669"/>
    <property type="project" value="TreeGrafter"/>
</dbReference>
<name>A0A8H5XB47_FUSCI</name>
<dbReference type="PROSITE" id="PS50082">
    <property type="entry name" value="WD_REPEATS_2"/>
    <property type="match status" value="1"/>
</dbReference>
<dbReference type="InterPro" id="IPR020590">
    <property type="entry name" value="Guanylate_kinase_CS"/>
</dbReference>
<dbReference type="GO" id="GO:0005774">
    <property type="term" value="C:vacuolar membrane"/>
    <property type="evidence" value="ECO:0007669"/>
    <property type="project" value="TreeGrafter"/>
</dbReference>
<dbReference type="SUPFAM" id="SSF52540">
    <property type="entry name" value="P-loop containing nucleoside triphosphate hydrolases"/>
    <property type="match status" value="1"/>
</dbReference>
<dbReference type="FunFam" id="3.30.63.10:FF:000002">
    <property type="entry name" value="Guanylate kinase 1"/>
    <property type="match status" value="1"/>
</dbReference>
<dbReference type="Pfam" id="PF00625">
    <property type="entry name" value="Guanylate_kin"/>
    <property type="match status" value="1"/>
</dbReference>
<keyword evidence="2 9" id="KW-0853">WD repeat</keyword>
<evidence type="ECO:0000259" key="11">
    <source>
        <dbReference type="PROSITE" id="PS50052"/>
    </source>
</evidence>
<evidence type="ECO:0000256" key="4">
    <source>
        <dbReference type="ARBA" id="ARBA00022737"/>
    </source>
</evidence>
<reference evidence="13" key="1">
    <citation type="journal article" date="2020" name="BMC Genomics">
        <title>Correction to: Identification and distribution of gene clusters required for synthesis of sphingolipid metabolism inhibitors in diverse species of the filamentous fungus Fusarium.</title>
        <authorList>
            <person name="Kim H.S."/>
            <person name="Lohmar J.M."/>
            <person name="Busman M."/>
            <person name="Brown D.W."/>
            <person name="Naumann T.A."/>
            <person name="Divon H.H."/>
            <person name="Lysoe E."/>
            <person name="Uhlig S."/>
            <person name="Proctor R.H."/>
        </authorList>
    </citation>
    <scope>NUCLEOTIDE SEQUENCE [LARGE SCALE GENOMIC DNA]</scope>
    <source>
        <strain evidence="13">NRRL 25331</strain>
    </source>
</reference>
<feature type="compositionally biased region" description="Polar residues" evidence="10">
    <location>
        <begin position="801"/>
        <end position="818"/>
    </location>
</feature>
<dbReference type="PANTHER" id="PTHR46200">
    <property type="entry name" value="GATOR COMPLEX PROTEIN WDR24"/>
    <property type="match status" value="1"/>
</dbReference>
<evidence type="ECO:0000313" key="13">
    <source>
        <dbReference type="Proteomes" id="UP000572754"/>
    </source>
</evidence>
<keyword evidence="13" id="KW-1185">Reference proteome</keyword>
<dbReference type="GO" id="GO:0008270">
    <property type="term" value="F:zinc ion binding"/>
    <property type="evidence" value="ECO:0007669"/>
    <property type="project" value="UniProtKB-KW"/>
</dbReference>
<dbReference type="InterPro" id="IPR019775">
    <property type="entry name" value="WD40_repeat_CS"/>
</dbReference>
<feature type="region of interest" description="Disordered" evidence="10">
    <location>
        <begin position="1202"/>
        <end position="1251"/>
    </location>
</feature>
<evidence type="ECO:0000256" key="2">
    <source>
        <dbReference type="ARBA" id="ARBA00022574"/>
    </source>
</evidence>
<evidence type="ECO:0000256" key="7">
    <source>
        <dbReference type="ARBA" id="ARBA00022833"/>
    </source>
</evidence>
<proteinExistence type="predicted"/>
<dbReference type="InterPro" id="IPR001680">
    <property type="entry name" value="WD40_rpt"/>
</dbReference>
<dbReference type="Gene3D" id="2.130.10.10">
    <property type="entry name" value="YVTN repeat-like/Quinoprotein amine dehydrogenase"/>
    <property type="match status" value="2"/>
</dbReference>
<dbReference type="InterPro" id="IPR036322">
    <property type="entry name" value="WD40_repeat_dom_sf"/>
</dbReference>
<organism evidence="12 13">
    <name type="scientific">Fusarium circinatum</name>
    <name type="common">Pitch canker fungus</name>
    <name type="synonym">Gibberella circinata</name>
    <dbReference type="NCBI Taxonomy" id="48490"/>
    <lineage>
        <taxon>Eukaryota</taxon>
        <taxon>Fungi</taxon>
        <taxon>Dikarya</taxon>
        <taxon>Ascomycota</taxon>
        <taxon>Pezizomycotina</taxon>
        <taxon>Sordariomycetes</taxon>
        <taxon>Hypocreomycetidae</taxon>
        <taxon>Hypocreales</taxon>
        <taxon>Nectriaceae</taxon>
        <taxon>Fusarium</taxon>
        <taxon>Fusarium fujikuroi species complex</taxon>
    </lineage>
</organism>
<feature type="compositionally biased region" description="Polar residues" evidence="10">
    <location>
        <begin position="878"/>
        <end position="896"/>
    </location>
</feature>
<feature type="repeat" description="WD" evidence="9">
    <location>
        <begin position="259"/>
        <end position="300"/>
    </location>
</feature>
<dbReference type="GO" id="GO:0005829">
    <property type="term" value="C:cytosol"/>
    <property type="evidence" value="ECO:0007669"/>
    <property type="project" value="TreeGrafter"/>
</dbReference>
<dbReference type="PROSITE" id="PS00856">
    <property type="entry name" value="GUANYLATE_KINASE_1"/>
    <property type="match status" value="1"/>
</dbReference>
<dbReference type="SUPFAM" id="SSF50978">
    <property type="entry name" value="WD40 repeat-like"/>
    <property type="match status" value="1"/>
</dbReference>
<feature type="domain" description="Guanylate kinase-like" evidence="11">
    <location>
        <begin position="1355"/>
        <end position="1536"/>
    </location>
</feature>
<keyword evidence="5" id="KW-0547">Nucleotide-binding</keyword>
<dbReference type="CDD" id="cd00071">
    <property type="entry name" value="GMPK"/>
    <property type="match status" value="1"/>
</dbReference>
<keyword evidence="8" id="KW-0067">ATP-binding</keyword>
<feature type="compositionally biased region" description="Basic and acidic residues" evidence="10">
    <location>
        <begin position="830"/>
        <end position="853"/>
    </location>
</feature>
<dbReference type="PROSITE" id="PS00678">
    <property type="entry name" value="WD_REPEATS_1"/>
    <property type="match status" value="1"/>
</dbReference>
<dbReference type="PROSITE" id="PS50052">
    <property type="entry name" value="GUANYLATE_KINASE_2"/>
    <property type="match status" value="1"/>
</dbReference>
<feature type="compositionally biased region" description="Basic and acidic residues" evidence="10">
    <location>
        <begin position="722"/>
        <end position="733"/>
    </location>
</feature>
<feature type="region of interest" description="Disordered" evidence="10">
    <location>
        <begin position="477"/>
        <end position="502"/>
    </location>
</feature>
<dbReference type="Pfam" id="PF00400">
    <property type="entry name" value="WD40"/>
    <property type="match status" value="1"/>
</dbReference>
<dbReference type="Gene3D" id="3.40.50.300">
    <property type="entry name" value="P-loop containing nucleotide triphosphate hydrolases"/>
    <property type="match status" value="1"/>
</dbReference>
<evidence type="ECO:0000256" key="10">
    <source>
        <dbReference type="SAM" id="MobiDB-lite"/>
    </source>
</evidence>
<keyword evidence="7" id="KW-0862">Zinc</keyword>
<dbReference type="InterPro" id="IPR008145">
    <property type="entry name" value="GK/Ca_channel_bsu"/>
</dbReference>
<evidence type="ECO:0000313" key="12">
    <source>
        <dbReference type="EMBL" id="KAF5688099.1"/>
    </source>
</evidence>
<gene>
    <name evidence="12" type="ORF">FCIRC_2073</name>
</gene>
<dbReference type="Proteomes" id="UP000572754">
    <property type="component" value="Unassembled WGS sequence"/>
</dbReference>
<reference evidence="12 13" key="2">
    <citation type="submission" date="2020-05" db="EMBL/GenBank/DDBJ databases">
        <title>Identification and distribution of gene clusters putatively required for synthesis of sphingolipid metabolism inhibitors in phylogenetically diverse species of the filamentous fungus Fusarium.</title>
        <authorList>
            <person name="Kim H.-S."/>
            <person name="Busman M."/>
            <person name="Brown D.W."/>
            <person name="Divon H."/>
            <person name="Uhlig S."/>
            <person name="Proctor R.H."/>
        </authorList>
    </citation>
    <scope>NUCLEOTIDE SEQUENCE [LARGE SCALE GENOMIC DNA]</scope>
    <source>
        <strain evidence="12 13">NRRL 25331</strain>
    </source>
</reference>
<dbReference type="InterPro" id="IPR037590">
    <property type="entry name" value="WDR24"/>
</dbReference>
<keyword evidence="4" id="KW-0677">Repeat</keyword>
<protein>
    <recommendedName>
        <fullName evidence="1">guanylate kinase</fullName>
        <ecNumber evidence="1">2.7.4.8</ecNumber>
    </recommendedName>
</protein>
<feature type="compositionally biased region" description="Basic and acidic residues" evidence="10">
    <location>
        <begin position="1235"/>
        <end position="1244"/>
    </location>
</feature>
<feature type="region of interest" description="Disordered" evidence="10">
    <location>
        <begin position="770"/>
        <end position="939"/>
    </location>
</feature>
<dbReference type="GO" id="GO:0004385">
    <property type="term" value="F:GMP kinase activity"/>
    <property type="evidence" value="ECO:0007669"/>
    <property type="project" value="UniProtKB-EC"/>
</dbReference>
<feature type="compositionally biased region" description="Polar residues" evidence="10">
    <location>
        <begin position="490"/>
        <end position="499"/>
    </location>
</feature>
<evidence type="ECO:0000256" key="8">
    <source>
        <dbReference type="ARBA" id="ARBA00022840"/>
    </source>
</evidence>
<feature type="compositionally biased region" description="Basic residues" evidence="10">
    <location>
        <begin position="478"/>
        <end position="488"/>
    </location>
</feature>
<feature type="compositionally biased region" description="Basic and acidic residues" evidence="10">
    <location>
        <begin position="1204"/>
        <end position="1223"/>
    </location>
</feature>
<dbReference type="PANTHER" id="PTHR46200:SF1">
    <property type="entry name" value="GATOR COMPLEX PROTEIN WDR24"/>
    <property type="match status" value="1"/>
</dbReference>
<dbReference type="GO" id="GO:0005524">
    <property type="term" value="F:ATP binding"/>
    <property type="evidence" value="ECO:0007669"/>
    <property type="project" value="UniProtKB-KW"/>
</dbReference>
<comment type="caution">
    <text evidence="12">The sequence shown here is derived from an EMBL/GenBank/DDBJ whole genome shotgun (WGS) entry which is preliminary data.</text>
</comment>
<feature type="compositionally biased region" description="Low complexity" evidence="10">
    <location>
        <begin position="1224"/>
        <end position="1234"/>
    </location>
</feature>
<keyword evidence="3" id="KW-0479">Metal-binding</keyword>
<keyword evidence="6" id="KW-0863">Zinc-finger</keyword>
<dbReference type="GO" id="GO:0016239">
    <property type="term" value="P:positive regulation of macroautophagy"/>
    <property type="evidence" value="ECO:0007669"/>
    <property type="project" value="TreeGrafter"/>
</dbReference>
<evidence type="ECO:0000256" key="9">
    <source>
        <dbReference type="PROSITE-ProRule" id="PRU00221"/>
    </source>
</evidence>
<dbReference type="SMART" id="SM00072">
    <property type="entry name" value="GuKc"/>
    <property type="match status" value="1"/>
</dbReference>
<sequence length="1545" mass="170013">MYNRDSRIMRKLLGKAATDTPAGDSANLSITSAPASTISASFRPPKSLDAVYRAGVPILALDVSPDRRAAVLAGGHILKTVVLDDPHNFNFNFREGVDLRAAITAQPAGLKGNQAADQLSIRDVKWHGGSTIFTACANGKIFAYDVARVGSGAAEPLEYMQMQEDSRQVNTLDVNPHLKSWLLSGSQDGMARVFDTAAPLQGRSGGITFRQRFAPLKCIDSVRQVKWSPKVGHEMACCTEGGVVLKWDVRQPSRPLLRINAHEKACASIAWHPDGNHLISAGRDTKLHVWDLSSSADKRQKPKWSVTTPAPIWTIAWRPGLWSATAQSKRVAQIAVSYDDSSSRRYGTSAVHIWDLARPTMPYKEIERFDASPATLLWQDQDMLWTVGQDGLFAQNDVAYAPKVIDRQSTSSMAFSPKGDVMMFLDERSHQSSRPRPPATHHAEIVPRGPYGSSPSAPMLSISRSDSEEDVIGSFLGPRRRMSRRKAGRSTNMSTTPPSGSGLDDNKAFLALDQAINVTGVFKTQQTMAFGRLPAVRTTQIYQYLSGLYLETLHQELPYVKDGKPLNERVAVILEHYARAAESVSYFRLAQTWRVLAYTVGLLLDRRAQYHLDLRLGRFQKVKIEERKGSGMLKPVDFYTASRTPGDETPRRPSGKSGLGSRSLSTRSLLAMGFESTSNVPTPLARPADALDNSKEHAQQVGKRLAAVTEPDELRLGPGINDRFEDTPRKRLDSVPISDVSHESESSQISSTEGYDFYDAEVLLKALDVPPPKKKEPLSMDSTIPEVQRVTRHDSDESFAQMFSTSDAAKKPSASTPRGTGPWRSSLARHASDMEKDNEYPSHIRGEEVHADTPTDSPKSRPHSKKPPTDSPEDLFLISQTTMGTDDSFPSQTSEALQPEPSPPKIVAESLPAKEDSPQPQVLVPTSHPNRSSSPAKDLFPAQKDLRPHIVETDFLPWDDDPLYPFPTTVSGESPIVSPLDPYTSITEALHYESRTSAVNASAIVLLLKPLVPDFVIDYHQANAVLRQHHSRLMQMGLFIEASLLRNLCIKGWPEGLPQWGENYTAIFTPAQQNGKVSFLCSACKKPRELDPKDGPEAIWTCERCRTTIAPCAVCGHREPTHAEFAPVELPTALGSPDAWLSQWWYCPGCAHGGHASCLTAWHAVLDQPDSSGSATFSDGCCPLDGCGHACLPGRYRGETSTARSDEIGRATVEKTRARDERGASSSRRSSPRAGIDRSVKSDGNDIPQSRAVGMARDALNKSNGGILSSNPGRAVVTGCASERYSDLLNDSPPSYPLQTLSFLFSTPSTPLSIVENMDASGSESLTYHMSTGPYYLEPPPFFLHVEHALALLDIRPLIISGPSGVGKGTLIQRLKDNHPTIFSSAVSHTTRQPRPGEAEGVAYFFRSPPEMYRMIMQNEFVEHTYFSGNYYGTSKNAMDKLMKEGLVPILDIEMGGVKKIRASELVARYVFLKPPSLETLEVRLRARGTEDEASIAQRLAQAKLELDFAETGVHDIIIVNDVIDEAYRQLEDFVFQRQVVPRLR</sequence>
<dbReference type="EC" id="2.7.4.8" evidence="1"/>
<evidence type="ECO:0000256" key="6">
    <source>
        <dbReference type="ARBA" id="ARBA00022771"/>
    </source>
</evidence>
<feature type="region of interest" description="Disordered" evidence="10">
    <location>
        <begin position="637"/>
        <end position="662"/>
    </location>
</feature>
<dbReference type="SMART" id="SM00320">
    <property type="entry name" value="WD40"/>
    <property type="match status" value="4"/>
</dbReference>
<evidence type="ECO:0000256" key="1">
    <source>
        <dbReference type="ARBA" id="ARBA00012961"/>
    </source>
</evidence>
<dbReference type="NCBIfam" id="TIGR03263">
    <property type="entry name" value="guanyl_kin"/>
    <property type="match status" value="1"/>
</dbReference>
<evidence type="ECO:0000256" key="3">
    <source>
        <dbReference type="ARBA" id="ARBA00022723"/>
    </source>
</evidence>
<dbReference type="EMBL" id="JAAQPE010000066">
    <property type="protein sequence ID" value="KAF5688099.1"/>
    <property type="molecule type" value="Genomic_DNA"/>
</dbReference>
<dbReference type="InterPro" id="IPR015943">
    <property type="entry name" value="WD40/YVTN_repeat-like_dom_sf"/>
</dbReference>
<dbReference type="PROSITE" id="PS50294">
    <property type="entry name" value="WD_REPEATS_REGION"/>
    <property type="match status" value="1"/>
</dbReference>
<feature type="region of interest" description="Disordered" evidence="10">
    <location>
        <begin position="428"/>
        <end position="463"/>
    </location>
</feature>
<evidence type="ECO:0000256" key="5">
    <source>
        <dbReference type="ARBA" id="ARBA00022741"/>
    </source>
</evidence>
<feature type="region of interest" description="Disordered" evidence="10">
    <location>
        <begin position="714"/>
        <end position="752"/>
    </location>
</feature>
<dbReference type="GO" id="GO:0061700">
    <property type="term" value="C:GATOR2 complex"/>
    <property type="evidence" value="ECO:0007669"/>
    <property type="project" value="TreeGrafter"/>
</dbReference>
<dbReference type="InterPro" id="IPR008144">
    <property type="entry name" value="Guanylate_kin-like_dom"/>
</dbReference>
<dbReference type="InterPro" id="IPR027417">
    <property type="entry name" value="P-loop_NTPase"/>
</dbReference>
<dbReference type="InterPro" id="IPR017665">
    <property type="entry name" value="Guanylate_kinase"/>
</dbReference>
<accession>A0A8H5XB47</accession>